<dbReference type="SUPFAM" id="SSF55729">
    <property type="entry name" value="Acyl-CoA N-acyltransferases (Nat)"/>
    <property type="match status" value="1"/>
</dbReference>
<dbReference type="Proteomes" id="UP001183006">
    <property type="component" value="Chromosome"/>
</dbReference>
<evidence type="ECO:0000313" key="2">
    <source>
        <dbReference type="EMBL" id="WMW21873.1"/>
    </source>
</evidence>
<keyword evidence="3" id="KW-1185">Reference proteome</keyword>
<dbReference type="RefSeq" id="WP_309307666.1">
    <property type="nucleotide sequence ID" value="NZ_CP133594.1"/>
</dbReference>
<dbReference type="InterPro" id="IPR022525">
    <property type="entry name" value="GNAT_AblB"/>
</dbReference>
<dbReference type="AlphaFoldDB" id="A0AA51YIT3"/>
<reference evidence="2" key="1">
    <citation type="submission" date="2023-08" db="EMBL/GenBank/DDBJ databases">
        <title>Methanolobus mangrovi sp. nov. and Methanolobus sediminis sp. nov, two novel methylotrophic methanogens isolated from mangrove sediments in China.</title>
        <authorList>
            <person name="Zhou J."/>
        </authorList>
    </citation>
    <scope>NUCLEOTIDE SEQUENCE</scope>
    <source>
        <strain evidence="2">FTZ2</strain>
    </source>
</reference>
<dbReference type="InterPro" id="IPR000182">
    <property type="entry name" value="GNAT_dom"/>
</dbReference>
<dbReference type="CDD" id="cd04301">
    <property type="entry name" value="NAT_SF"/>
    <property type="match status" value="1"/>
</dbReference>
<dbReference type="Gene3D" id="3.40.630.30">
    <property type="match status" value="1"/>
</dbReference>
<protein>
    <submittedName>
        <fullName evidence="2">Beta-lysine N-acetyltransferase</fullName>
    </submittedName>
</protein>
<dbReference type="EMBL" id="CP133594">
    <property type="protein sequence ID" value="WMW21873.1"/>
    <property type="molecule type" value="Genomic_DNA"/>
</dbReference>
<dbReference type="GO" id="GO:0008080">
    <property type="term" value="F:N-acetyltransferase activity"/>
    <property type="evidence" value="ECO:0007669"/>
    <property type="project" value="InterPro"/>
</dbReference>
<evidence type="ECO:0000259" key="1">
    <source>
        <dbReference type="PROSITE" id="PS51186"/>
    </source>
</evidence>
<dbReference type="NCBIfam" id="TIGR03827">
    <property type="entry name" value="GNAT_ablB"/>
    <property type="match status" value="1"/>
</dbReference>
<organism evidence="2 3">
    <name type="scientific">Methanolobus mangrovi</name>
    <dbReference type="NCBI Taxonomy" id="3072977"/>
    <lineage>
        <taxon>Archaea</taxon>
        <taxon>Methanobacteriati</taxon>
        <taxon>Methanobacteriota</taxon>
        <taxon>Stenosarchaea group</taxon>
        <taxon>Methanomicrobia</taxon>
        <taxon>Methanosarcinales</taxon>
        <taxon>Methanosarcinaceae</taxon>
        <taxon>Methanolobus</taxon>
    </lineage>
</organism>
<dbReference type="PROSITE" id="PS51186">
    <property type="entry name" value="GNAT"/>
    <property type="match status" value="1"/>
</dbReference>
<feature type="domain" description="N-acetyltransferase" evidence="1">
    <location>
        <begin position="126"/>
        <end position="273"/>
    </location>
</feature>
<evidence type="ECO:0000313" key="3">
    <source>
        <dbReference type="Proteomes" id="UP001183006"/>
    </source>
</evidence>
<sequence length="273" mass="30939">MEKIAGSLIQHGPFNDRVYLMKLATDDFEYLPSVIEGIAQENNYSKIFSKIPVSAKEYFLNRDHIEEALIPGFFNGDEDASFMAKYLSQARMQEPDSQENTSVLKAAISKFNVHKDVELSDDERFIVCREADTPEMADLYEQVFTTYPFPISDATYLLKTMSENFVYFGIRKNGKLVAVSSCEMDVSNSNVEMTDFATLPESQGKGYSYYLLGEMESNMRDTGIKTAYTIARAKSYGMNTVFSRHSYIYAGTLVNNTNISGGIESMNVWYKKL</sequence>
<dbReference type="Pfam" id="PF00583">
    <property type="entry name" value="Acetyltransf_1"/>
    <property type="match status" value="1"/>
</dbReference>
<gene>
    <name evidence="2" type="primary">ablB</name>
    <name evidence="2" type="ORF">RE476_10915</name>
</gene>
<dbReference type="GeneID" id="84230658"/>
<dbReference type="InterPro" id="IPR016181">
    <property type="entry name" value="Acyl_CoA_acyltransferase"/>
</dbReference>
<dbReference type="KEGG" id="mmav:RE476_10915"/>
<accession>A0AA51YIT3</accession>
<name>A0AA51YIT3_9EURY</name>
<proteinExistence type="predicted"/>